<dbReference type="GO" id="GO:0030907">
    <property type="term" value="C:MBF transcription complex"/>
    <property type="evidence" value="ECO:0007669"/>
    <property type="project" value="TreeGrafter"/>
</dbReference>
<feature type="region of interest" description="Disordered" evidence="1">
    <location>
        <begin position="786"/>
        <end position="815"/>
    </location>
</feature>
<reference evidence="3 4" key="1">
    <citation type="journal article" date="2011" name="J. Gen. Appl. Microbiol.">
        <title>Draft genome sequencing of the enigmatic basidiomycete Mixia osmundae.</title>
        <authorList>
            <person name="Nishida H."/>
            <person name="Nagatsuka Y."/>
            <person name="Sugiyama J."/>
        </authorList>
    </citation>
    <scope>NUCLEOTIDE SEQUENCE [LARGE SCALE GENOMIC DNA]</scope>
    <source>
        <strain evidence="4">CBS 9802 / IAM 14324 / JCM 22182 / KY 12970</strain>
    </source>
</reference>
<dbReference type="Gene3D" id="3.10.260.10">
    <property type="entry name" value="Transcription regulator HTH, APSES-type DNA-binding domain"/>
    <property type="match status" value="1"/>
</dbReference>
<accession>G7EAW5</accession>
<feature type="domain" description="HTH APSES-type" evidence="2">
    <location>
        <begin position="665"/>
        <end position="777"/>
    </location>
</feature>
<feature type="region of interest" description="Disordered" evidence="1">
    <location>
        <begin position="567"/>
        <end position="594"/>
    </location>
</feature>
<evidence type="ECO:0000313" key="4">
    <source>
        <dbReference type="Proteomes" id="UP000009131"/>
    </source>
</evidence>
<dbReference type="GO" id="GO:0033309">
    <property type="term" value="C:SBF transcription complex"/>
    <property type="evidence" value="ECO:0007669"/>
    <property type="project" value="TreeGrafter"/>
</dbReference>
<feature type="region of interest" description="Disordered" evidence="1">
    <location>
        <begin position="59"/>
        <end position="85"/>
    </location>
</feature>
<dbReference type="HOGENOM" id="CLU_306555_0_0_1"/>
<dbReference type="PROSITE" id="PS51299">
    <property type="entry name" value="HTH_APSES"/>
    <property type="match status" value="1"/>
</dbReference>
<feature type="compositionally biased region" description="Polar residues" evidence="1">
    <location>
        <begin position="617"/>
        <end position="635"/>
    </location>
</feature>
<dbReference type="Proteomes" id="UP000009131">
    <property type="component" value="Unassembled WGS sequence"/>
</dbReference>
<dbReference type="PANTHER" id="PTHR43828">
    <property type="entry name" value="ASPARAGINASE"/>
    <property type="match status" value="1"/>
</dbReference>
<dbReference type="InParanoid" id="G7EAW5"/>
<name>G7EAW5_MIXOS</name>
<dbReference type="AlphaFoldDB" id="G7EAW5"/>
<evidence type="ECO:0000313" key="3">
    <source>
        <dbReference type="EMBL" id="GAA99975.1"/>
    </source>
</evidence>
<dbReference type="OrthoDB" id="5562739at2759"/>
<gene>
    <name evidence="3" type="primary">Mo06678</name>
    <name evidence="3" type="ORF">E5Q_06678</name>
</gene>
<dbReference type="InterPro" id="IPR051642">
    <property type="entry name" value="SWI6-like"/>
</dbReference>
<dbReference type="eggNOG" id="ENOG502S1IW">
    <property type="taxonomic scope" value="Eukaryota"/>
</dbReference>
<feature type="region of interest" description="Disordered" evidence="1">
    <location>
        <begin position="188"/>
        <end position="333"/>
    </location>
</feature>
<feature type="compositionally biased region" description="Basic residues" evidence="1">
    <location>
        <begin position="303"/>
        <end position="313"/>
    </location>
</feature>
<feature type="region of interest" description="Disordered" evidence="1">
    <location>
        <begin position="485"/>
        <end position="520"/>
    </location>
</feature>
<comment type="caution">
    <text evidence="3">The sequence shown here is derived from an EMBL/GenBank/DDBJ whole genome shotgun (WGS) entry which is preliminary data.</text>
</comment>
<dbReference type="InterPro" id="IPR003163">
    <property type="entry name" value="Tscrpt_reg_HTH_APSES-type"/>
</dbReference>
<dbReference type="STRING" id="764103.G7EAW5"/>
<protein>
    <recommendedName>
        <fullName evidence="2">HTH APSES-type domain-containing protein</fullName>
    </recommendedName>
</protein>
<proteinExistence type="predicted"/>
<feature type="region of interest" description="Disordered" evidence="1">
    <location>
        <begin position="607"/>
        <end position="653"/>
    </location>
</feature>
<feature type="region of interest" description="Disordered" evidence="1">
    <location>
        <begin position="1048"/>
        <end position="1100"/>
    </location>
</feature>
<feature type="compositionally biased region" description="Low complexity" evidence="1">
    <location>
        <begin position="252"/>
        <end position="263"/>
    </location>
</feature>
<organism evidence="3 4">
    <name type="scientific">Mixia osmundae (strain CBS 9802 / IAM 14324 / JCM 22182 / KY 12970)</name>
    <dbReference type="NCBI Taxonomy" id="764103"/>
    <lineage>
        <taxon>Eukaryota</taxon>
        <taxon>Fungi</taxon>
        <taxon>Dikarya</taxon>
        <taxon>Basidiomycota</taxon>
        <taxon>Pucciniomycotina</taxon>
        <taxon>Mixiomycetes</taxon>
        <taxon>Mixiales</taxon>
        <taxon>Mixiaceae</taxon>
        <taxon>Mixia</taxon>
    </lineage>
</organism>
<reference evidence="3 4" key="2">
    <citation type="journal article" date="2012" name="Open Biol.">
        <title>Characteristics of nucleosomes and linker DNA regions on the genome of the basidiomycete Mixia osmundae revealed by mono- and dinucleosome mapping.</title>
        <authorList>
            <person name="Nishida H."/>
            <person name="Kondo S."/>
            <person name="Matsumoto T."/>
            <person name="Suzuki Y."/>
            <person name="Yoshikawa H."/>
            <person name="Taylor T.D."/>
            <person name="Sugiyama J."/>
        </authorList>
    </citation>
    <scope>NUCLEOTIDE SEQUENCE [LARGE SCALE GENOMIC DNA]</scope>
    <source>
        <strain evidence="4">CBS 9802 / IAM 14324 / JCM 22182 / KY 12970</strain>
    </source>
</reference>
<dbReference type="EMBL" id="BABT02000252">
    <property type="protein sequence ID" value="GAA99975.1"/>
    <property type="molecule type" value="Genomic_DNA"/>
</dbReference>
<feature type="compositionally biased region" description="Low complexity" evidence="1">
    <location>
        <begin position="123"/>
        <end position="141"/>
    </location>
</feature>
<keyword evidence="4" id="KW-1185">Reference proteome</keyword>
<evidence type="ECO:0000256" key="1">
    <source>
        <dbReference type="SAM" id="MobiDB-lite"/>
    </source>
</evidence>
<dbReference type="PANTHER" id="PTHR43828:SF5">
    <property type="entry name" value="TRANSCRIPTIONAL REPRESSOR XBP1"/>
    <property type="match status" value="1"/>
</dbReference>
<feature type="compositionally biased region" description="Acidic residues" evidence="1">
    <location>
        <begin position="273"/>
        <end position="299"/>
    </location>
</feature>
<feature type="region of interest" description="Disordered" evidence="1">
    <location>
        <begin position="118"/>
        <end position="155"/>
    </location>
</feature>
<dbReference type="GO" id="GO:0003677">
    <property type="term" value="F:DNA binding"/>
    <property type="evidence" value="ECO:0007669"/>
    <property type="project" value="InterPro"/>
</dbReference>
<dbReference type="SUPFAM" id="SSF54616">
    <property type="entry name" value="DNA-binding domain of Mlu1-box binding protein MBP1"/>
    <property type="match status" value="1"/>
</dbReference>
<feature type="compositionally biased region" description="Polar residues" evidence="1">
    <location>
        <begin position="1048"/>
        <end position="1058"/>
    </location>
</feature>
<dbReference type="InterPro" id="IPR036887">
    <property type="entry name" value="HTH_APSES_sf"/>
</dbReference>
<dbReference type="GO" id="GO:0000981">
    <property type="term" value="F:DNA-binding transcription factor activity, RNA polymerase II-specific"/>
    <property type="evidence" value="ECO:0007669"/>
    <property type="project" value="UniProtKB-ARBA"/>
</dbReference>
<sequence length="1100" mass="118745">MLSLCALASIDSFGRHNERKIAFSLTWDTSASHSEPPKLDSVAPLSSLLVDNNRLCTRRTTSPEAHLNAQLAKTPSRPRRPRSRNFFSSASALPSLITLTEGSRRGIHPRAIEGVVITRQRTSDSSPARPAAADRGAAVPVEDSSALSPSQPRVEVDLERQCSTDERPQVLPGVPQHDASVTLAALHAVSPAQPGRPRPRPVGAWADATATNSPSDTAAREAARKAQSVSLSPSQSLTTSKGSEQNVQENISSPLTALASSSSDTDHQSSSEYVDDDQGQAEDDADDEDLPDVEEDEEETVHGKRGQTVRHKPLVPSPQAPQHLARHGQPQHSLYRHAQPRQHLPGTIAVPQIHRDAQKRARPALPSLSRIGGQPLMTAYTSWDAVSPIAKKHRPLQSLSHKPDSPAQASQDEFMRKLRAEHELRAAEASAQLRAQQQLQGNSLPAAFCQLRPSHNAAGSAHPVPTQQGGSMPMHISVSALAPKSAHLPQPPLANVKQFPAPVTGQPHPTADGTAAEVRKRTHPPMLSASLLKSADFTGPPAKLYSGRTEADHSPGCNIPCIDRQQVEQKTEGPPILDPGANDELPRLPNLQDSISDLPLDRAQAGSRFSGDALDTCSASPTQSSMASQEQSMPVSQPSSKLSKSSSKTPPVRLYASSHKVSMTRYATSTDPRGYIPVFEYPLNGQTIMIDCETGFVHFTGIWKALGHTKADVVKLIESSPEISASVRKVRGGYLKIQGTWLPYDTALSLARRVAFSIRDDLVPLFGPAFPSSCLMPGQPGFGQLLLSQPRNRGASRRKDSPRQSATPPQLGASNRILEAGHASFGAGRITKWTPPHRAYGIQENSVHLQPAYATHGAFRAFDNSTFSRYGPPHMAAPAMPIPGLTVPAMDFQPVGLRQSHALTDGARSTSGFTGMHASMLPYQDYSAAEYSMQLPTMAPSMPFGTQPFASDASGAQAPMQYNQHRMPVPAQQSYWSAQRHAPIESPRQFDYRHSFDQSGHLAFAGNDPLRARQQGLDRVLPDAPLPDLRRHSADAVQGLISLNGSYQYMPQPSTNKQPDAPMWSQDGQDHLNGNPAIDLHTVTQPARNADEPGMQAQTS</sequence>
<feature type="compositionally biased region" description="Polar residues" evidence="1">
    <location>
        <begin position="227"/>
        <end position="251"/>
    </location>
</feature>
<feature type="compositionally biased region" description="Low complexity" evidence="1">
    <location>
        <begin position="636"/>
        <end position="651"/>
    </location>
</feature>
<evidence type="ECO:0000259" key="2">
    <source>
        <dbReference type="PROSITE" id="PS51299"/>
    </source>
</evidence>